<dbReference type="RefSeq" id="WP_071605829.1">
    <property type="nucleotide sequence ID" value="NZ_CAADJA010000002.1"/>
</dbReference>
<keyword evidence="3 10" id="KW-0378">Hydrolase</keyword>
<dbReference type="EMBL" id="CAADJA010000002">
    <property type="protein sequence ID" value="VFS51736.1"/>
    <property type="molecule type" value="Genomic_DNA"/>
</dbReference>
<feature type="signal peptide" evidence="7">
    <location>
        <begin position="1"/>
        <end position="29"/>
    </location>
</feature>
<comment type="catalytic activity">
    <reaction evidence="5">
        <text>O-phospho-L-tyrosyl-[protein] + H2O = L-tyrosyl-[protein] + phosphate</text>
        <dbReference type="Rhea" id="RHEA:10684"/>
        <dbReference type="Rhea" id="RHEA-COMP:10136"/>
        <dbReference type="Rhea" id="RHEA-COMP:20101"/>
        <dbReference type="ChEBI" id="CHEBI:15377"/>
        <dbReference type="ChEBI" id="CHEBI:43474"/>
        <dbReference type="ChEBI" id="CHEBI:46858"/>
        <dbReference type="ChEBI" id="CHEBI:61978"/>
        <dbReference type="EC" id="3.1.3.48"/>
    </reaction>
</comment>
<feature type="active site" description="Proton donor" evidence="6">
    <location>
        <position position="156"/>
    </location>
</feature>
<dbReference type="Proteomes" id="UP000224974">
    <property type="component" value="Unassembled WGS sequence"/>
</dbReference>
<dbReference type="OrthoDB" id="9784339at2"/>
<protein>
    <recommendedName>
        <fullName evidence="2">protein-tyrosine-phosphatase</fullName>
        <ecNumber evidence="2">3.1.3.48</ecNumber>
    </recommendedName>
</protein>
<dbReference type="GO" id="GO:0004725">
    <property type="term" value="F:protein tyrosine phosphatase activity"/>
    <property type="evidence" value="ECO:0007669"/>
    <property type="project" value="UniProtKB-EC"/>
</dbReference>
<name>A0A2C6DV93_9GAMM</name>
<dbReference type="Gene3D" id="3.40.50.2300">
    <property type="match status" value="1"/>
</dbReference>
<evidence type="ECO:0000256" key="1">
    <source>
        <dbReference type="ARBA" id="ARBA00011063"/>
    </source>
</evidence>
<feature type="chain" id="PRO_5033301256" description="protein-tyrosine-phosphatase" evidence="7">
    <location>
        <begin position="30"/>
        <end position="190"/>
    </location>
</feature>
<reference evidence="10 12" key="3">
    <citation type="submission" date="2019-03" db="EMBL/GenBank/DDBJ databases">
        <authorList>
            <consortium name="Pathogen Informatics"/>
        </authorList>
    </citation>
    <scope>NUCLEOTIDE SEQUENCE [LARGE SCALE GENOMIC DNA]</scope>
    <source>
        <strain evidence="10 12">NCTC12282</strain>
    </source>
</reference>
<dbReference type="Proteomes" id="UP000373449">
    <property type="component" value="Unassembled WGS sequence"/>
</dbReference>
<dbReference type="SMART" id="SM00226">
    <property type="entry name" value="LMWPc"/>
    <property type="match status" value="1"/>
</dbReference>
<keyword evidence="11" id="KW-1185">Reference proteome</keyword>
<sequence length="190" mass="21027">MFIKTTFRHVLFSLAVFSGTSAISTAASAADTNKAEPEVIFICTGNTGRSPMAEALAKQLVQKNNWNIDVESRGVNVDPKEITPEKGTETLLKQRGIDISDHRAQSLTEQDITKADYLLTMTESHKEKVLKRFPQSAGKVFTLAEFAKNENKDLDDPWGKPMPAYQKVADQLDTYLPLALEKIATAKPTK</sequence>
<evidence type="ECO:0000259" key="8">
    <source>
        <dbReference type="SMART" id="SM00226"/>
    </source>
</evidence>
<dbReference type="SUPFAM" id="SSF52788">
    <property type="entry name" value="Phosphotyrosine protein phosphatases I"/>
    <property type="match status" value="1"/>
</dbReference>
<feature type="active site" description="Nucleophile" evidence="6">
    <location>
        <position position="43"/>
    </location>
</feature>
<organism evidence="9 11">
    <name type="scientific">Budvicia aquatica</name>
    <dbReference type="NCBI Taxonomy" id="82979"/>
    <lineage>
        <taxon>Bacteria</taxon>
        <taxon>Pseudomonadati</taxon>
        <taxon>Pseudomonadota</taxon>
        <taxon>Gammaproteobacteria</taxon>
        <taxon>Enterobacterales</taxon>
        <taxon>Budviciaceae</taxon>
        <taxon>Budvicia</taxon>
    </lineage>
</organism>
<gene>
    <name evidence="10" type="primary">ywlE</name>
    <name evidence="9" type="ORF">CRN84_19655</name>
    <name evidence="10" type="ORF">NCTC12282_05385</name>
</gene>
<feature type="domain" description="Phosphotyrosine protein phosphatase I" evidence="8">
    <location>
        <begin position="37"/>
        <end position="182"/>
    </location>
</feature>
<dbReference type="PRINTS" id="PR00719">
    <property type="entry name" value="LMWPTPASE"/>
</dbReference>
<dbReference type="PANTHER" id="PTHR11717">
    <property type="entry name" value="LOW MOLECULAR WEIGHT PROTEIN TYROSINE PHOSPHATASE"/>
    <property type="match status" value="1"/>
</dbReference>
<dbReference type="InterPro" id="IPR023485">
    <property type="entry name" value="Ptyr_pPase"/>
</dbReference>
<keyword evidence="7" id="KW-0732">Signal</keyword>
<evidence type="ECO:0000256" key="7">
    <source>
        <dbReference type="SAM" id="SignalP"/>
    </source>
</evidence>
<evidence type="ECO:0000313" key="9">
    <source>
        <dbReference type="EMBL" id="PHI32764.1"/>
    </source>
</evidence>
<evidence type="ECO:0000256" key="6">
    <source>
        <dbReference type="PIRSR" id="PIRSR617867-1"/>
    </source>
</evidence>
<dbReference type="Pfam" id="PF01451">
    <property type="entry name" value="LMWPc"/>
    <property type="match status" value="1"/>
</dbReference>
<reference evidence="9" key="2">
    <citation type="submission" date="2017-09" db="EMBL/GenBank/DDBJ databases">
        <title>FDA dAtabase for Regulatory Grade micrObial Sequences (FDA-ARGOS): Supporting development and validation of Infectious Disease Dx tests.</title>
        <authorList>
            <person name="Minogue T."/>
            <person name="Wolcott M."/>
            <person name="Wasieloski L."/>
            <person name="Aguilar W."/>
            <person name="Moore D."/>
            <person name="Tallon L.J."/>
            <person name="Sadzewicz L."/>
            <person name="Ott S."/>
            <person name="Zhao X."/>
            <person name="Nagaraj S."/>
            <person name="Vavikolanu K."/>
            <person name="Aluvathingal J."/>
            <person name="Nadendla S."/>
            <person name="Sichtig H."/>
        </authorList>
    </citation>
    <scope>NUCLEOTIDE SEQUENCE</scope>
    <source>
        <strain evidence="9">FDAARGOS_387</strain>
    </source>
</reference>
<proteinExistence type="inferred from homology"/>
<evidence type="ECO:0000256" key="5">
    <source>
        <dbReference type="ARBA" id="ARBA00051722"/>
    </source>
</evidence>
<accession>A0A2C6DV93</accession>
<dbReference type="InterPro" id="IPR017867">
    <property type="entry name" value="Tyr_phospatase_low_mol_wt"/>
</dbReference>
<dbReference type="CDD" id="cd16344">
    <property type="entry name" value="LMWPAP"/>
    <property type="match status" value="1"/>
</dbReference>
<dbReference type="STRING" id="1111728.GCA_000427805_03887"/>
<dbReference type="InterPro" id="IPR050438">
    <property type="entry name" value="LMW_PTPase"/>
</dbReference>
<dbReference type="InterPro" id="IPR036196">
    <property type="entry name" value="Ptyr_pPase_sf"/>
</dbReference>
<dbReference type="AlphaFoldDB" id="A0A2C6DV93"/>
<dbReference type="PANTHER" id="PTHR11717:SF31">
    <property type="entry name" value="LOW MOLECULAR WEIGHT PROTEIN-TYROSINE-PHOSPHATASE ETP-RELATED"/>
    <property type="match status" value="1"/>
</dbReference>
<evidence type="ECO:0000256" key="4">
    <source>
        <dbReference type="ARBA" id="ARBA00022912"/>
    </source>
</evidence>
<comment type="similarity">
    <text evidence="1">Belongs to the low molecular weight phosphotyrosine protein phosphatase family.</text>
</comment>
<evidence type="ECO:0000256" key="2">
    <source>
        <dbReference type="ARBA" id="ARBA00013064"/>
    </source>
</evidence>
<evidence type="ECO:0000313" key="11">
    <source>
        <dbReference type="Proteomes" id="UP000224974"/>
    </source>
</evidence>
<reference evidence="11" key="1">
    <citation type="submission" date="2017-09" db="EMBL/GenBank/DDBJ databases">
        <title>FDA dAtabase for Regulatory Grade micrObial Sequences (FDA-ARGOS): Supporting development and validation of Infectious Disease Dx tests.</title>
        <authorList>
            <person name="Minogue T."/>
            <person name="Wolcott M."/>
            <person name="Wasieloski L."/>
            <person name="Aguilar W."/>
            <person name="Moore D."/>
            <person name="Tallon L."/>
            <person name="Sadzewicz L."/>
            <person name="Ott S."/>
            <person name="Zhao X."/>
            <person name="Nagaraj S."/>
            <person name="Vavikolanu K."/>
            <person name="Aluvathingal J."/>
            <person name="Nadendla S."/>
            <person name="Sichtig H."/>
        </authorList>
    </citation>
    <scope>NUCLEOTIDE SEQUENCE [LARGE SCALE GENOMIC DNA]</scope>
    <source>
        <strain evidence="11">FDAARGOS_387</strain>
    </source>
</reference>
<evidence type="ECO:0000313" key="10">
    <source>
        <dbReference type="EMBL" id="VFS51736.1"/>
    </source>
</evidence>
<keyword evidence="4" id="KW-0904">Protein phosphatase</keyword>
<evidence type="ECO:0000256" key="3">
    <source>
        <dbReference type="ARBA" id="ARBA00022801"/>
    </source>
</evidence>
<evidence type="ECO:0000313" key="12">
    <source>
        <dbReference type="Proteomes" id="UP000373449"/>
    </source>
</evidence>
<feature type="active site" evidence="6">
    <location>
        <position position="49"/>
    </location>
</feature>
<dbReference type="EMBL" id="PDDX01000001">
    <property type="protein sequence ID" value="PHI32764.1"/>
    <property type="molecule type" value="Genomic_DNA"/>
</dbReference>
<dbReference type="EC" id="3.1.3.48" evidence="2"/>